<dbReference type="AlphaFoldDB" id="A0A225UFB0"/>
<keyword evidence="1 2" id="KW-0175">Coiled coil</keyword>
<feature type="domain" description="Translin-associated factor X-interacting protein 1 N-terminal" evidence="4">
    <location>
        <begin position="16"/>
        <end position="99"/>
    </location>
</feature>
<keyword evidence="6" id="KW-1185">Reference proteome</keyword>
<sequence length="332" mass="36633">MTVEHGQHYCKNKEEDFPGTTSKPSLRRLQAVREALNKLIDGFSVYAPVLMRIRDEYERAVETLHAQSLMVPVLNARLQSVETHCLRQLSACNAEAKARSLTLKRRLADTQAMLAASAAENGRLNAALKVEKENVAQAESKLSEMQHSTLTLANSVRRHDESLRAGHERSLEDAKSLQKVTARYYHACEELAELKKTVATLEEQGNGEHVAADKNTIILLSHELQELSTALTASNSSQSKDSSKAENESKHIALNHAFVMGLDGFGLELELLELLNGISSAPTFSEGIDTTAATITQRLQQVQQQHFALLSTKRESDGDPHNSVVFLTEPAE</sequence>
<comment type="caution">
    <text evidence="5">The sequence shown here is derived from an EMBL/GenBank/DDBJ whole genome shotgun (WGS) entry which is preliminary data.</text>
</comment>
<dbReference type="OrthoDB" id="261426at2759"/>
<dbReference type="Proteomes" id="UP000198211">
    <property type="component" value="Unassembled WGS sequence"/>
</dbReference>
<feature type="region of interest" description="Disordered" evidence="3">
    <location>
        <begin position="1"/>
        <end position="23"/>
    </location>
</feature>
<dbReference type="PANTHER" id="PTHR16306:SF0">
    <property type="entry name" value="TRANSLIN-ASSOCIATED FACTOR X-INTERACTING PROTEIN 1"/>
    <property type="match status" value="1"/>
</dbReference>
<name>A0A225UFB0_9STRA</name>
<evidence type="ECO:0000256" key="3">
    <source>
        <dbReference type="SAM" id="MobiDB-lite"/>
    </source>
</evidence>
<dbReference type="STRING" id="4795.A0A225UFB0"/>
<dbReference type="EMBL" id="NBNE01019747">
    <property type="protein sequence ID" value="OWY91653.1"/>
    <property type="molecule type" value="Genomic_DNA"/>
</dbReference>
<feature type="non-terminal residue" evidence="5">
    <location>
        <position position="332"/>
    </location>
</feature>
<evidence type="ECO:0000259" key="4">
    <source>
        <dbReference type="Pfam" id="PF15739"/>
    </source>
</evidence>
<protein>
    <recommendedName>
        <fullName evidence="4">Translin-associated factor X-interacting protein 1 N-terminal domain-containing protein</fullName>
    </recommendedName>
</protein>
<reference evidence="6" key="1">
    <citation type="submission" date="2017-03" db="EMBL/GenBank/DDBJ databases">
        <title>Phytopthora megakarya and P. palmivora, two closely related causual agents of cacao black pod achieved similar genome size and gene model numbers by different mechanisms.</title>
        <authorList>
            <person name="Ali S."/>
            <person name="Shao J."/>
            <person name="Larry D.J."/>
            <person name="Kronmiller B."/>
            <person name="Shen D."/>
            <person name="Strem M.D."/>
            <person name="Melnick R.L."/>
            <person name="Guiltinan M.J."/>
            <person name="Tyler B.M."/>
            <person name="Meinhardt L.W."/>
            <person name="Bailey B.A."/>
        </authorList>
    </citation>
    <scope>NUCLEOTIDE SEQUENCE [LARGE SCALE GENOMIC DNA]</scope>
    <source>
        <strain evidence="6">zdho120</strain>
    </source>
</reference>
<gene>
    <name evidence="5" type="ORF">PHMEG_00039678</name>
</gene>
<dbReference type="GO" id="GO:0005737">
    <property type="term" value="C:cytoplasm"/>
    <property type="evidence" value="ECO:0007669"/>
    <property type="project" value="TreeGrafter"/>
</dbReference>
<accession>A0A225UFB0</accession>
<evidence type="ECO:0000256" key="2">
    <source>
        <dbReference type="SAM" id="Coils"/>
    </source>
</evidence>
<evidence type="ECO:0000313" key="5">
    <source>
        <dbReference type="EMBL" id="OWY91653.1"/>
    </source>
</evidence>
<feature type="compositionally biased region" description="Basic and acidic residues" evidence="3">
    <location>
        <begin position="1"/>
        <end position="16"/>
    </location>
</feature>
<evidence type="ECO:0000313" key="6">
    <source>
        <dbReference type="Proteomes" id="UP000198211"/>
    </source>
</evidence>
<evidence type="ECO:0000256" key="1">
    <source>
        <dbReference type="ARBA" id="ARBA00023054"/>
    </source>
</evidence>
<proteinExistence type="predicted"/>
<organism evidence="5 6">
    <name type="scientific">Phytophthora megakarya</name>
    <dbReference type="NCBI Taxonomy" id="4795"/>
    <lineage>
        <taxon>Eukaryota</taxon>
        <taxon>Sar</taxon>
        <taxon>Stramenopiles</taxon>
        <taxon>Oomycota</taxon>
        <taxon>Peronosporomycetes</taxon>
        <taxon>Peronosporales</taxon>
        <taxon>Peronosporaceae</taxon>
        <taxon>Phytophthora</taxon>
    </lineage>
</organism>
<dbReference type="InterPro" id="IPR032755">
    <property type="entry name" value="TSNAXIP1_N"/>
</dbReference>
<dbReference type="Pfam" id="PF15739">
    <property type="entry name" value="TSNAXIP1_N"/>
    <property type="match status" value="1"/>
</dbReference>
<dbReference type="PANTHER" id="PTHR16306">
    <property type="entry name" value="TRANSLIN-ASSOCIATED FACTOR X-INTERACTING PROTEIN 1"/>
    <property type="match status" value="1"/>
</dbReference>
<feature type="coiled-coil region" evidence="2">
    <location>
        <begin position="121"/>
        <end position="148"/>
    </location>
</feature>